<protein>
    <submittedName>
        <fullName evidence="1">Uncharacterized protein</fullName>
    </submittedName>
</protein>
<evidence type="ECO:0000313" key="2">
    <source>
        <dbReference type="Proteomes" id="UP000248329"/>
    </source>
</evidence>
<name>A0AC61L6W0_9EURY</name>
<evidence type="ECO:0000313" key="1">
    <source>
        <dbReference type="EMBL" id="PXF62042.1"/>
    </source>
</evidence>
<organism evidence="1 2">
    <name type="scientific">Candidatus Methanogaster sp</name>
    <dbReference type="NCBI Taxonomy" id="3386292"/>
    <lineage>
        <taxon>Archaea</taxon>
        <taxon>Methanobacteriati</taxon>
        <taxon>Methanobacteriota</taxon>
        <taxon>Stenosarchaea group</taxon>
        <taxon>Methanomicrobia</taxon>
        <taxon>Methanosarcinales</taxon>
        <taxon>ANME-2 cluster</taxon>
        <taxon>Candidatus Methanogasteraceae</taxon>
        <taxon>Candidatus Methanogaster</taxon>
    </lineage>
</organism>
<dbReference type="EMBL" id="PQXF01000001">
    <property type="protein sequence ID" value="PXF62042.1"/>
    <property type="molecule type" value="Genomic_DNA"/>
</dbReference>
<proteinExistence type="predicted"/>
<accession>A0AC61L6W0</accession>
<gene>
    <name evidence="1" type="ORF">C4B59_00015</name>
</gene>
<comment type="caution">
    <text evidence="1">The sequence shown here is derived from an EMBL/GenBank/DDBJ whole genome shotgun (WGS) entry which is preliminary data.</text>
</comment>
<reference evidence="1" key="1">
    <citation type="submission" date="2018-01" db="EMBL/GenBank/DDBJ databases">
        <authorList>
            <person name="Krukenberg V."/>
        </authorList>
    </citation>
    <scope>NUCLEOTIDE SEQUENCE</scope>
    <source>
        <strain evidence="1">E20ANME2</strain>
    </source>
</reference>
<dbReference type="Proteomes" id="UP000248329">
    <property type="component" value="Unassembled WGS sequence"/>
</dbReference>
<sequence>MWNSPGYGEFSSPHLYADGTMDLGDLLLHESVIGTVFEGRILGHARAGGYRAVIPEIYGNAYVTAISQAILEPEDPLKYGFSTRVV</sequence>